<dbReference type="PROSITE" id="PS51352">
    <property type="entry name" value="THIOREDOXIN_2"/>
    <property type="match status" value="1"/>
</dbReference>
<dbReference type="KEGG" id="pfaa:MM59RIKEN_34230"/>
<dbReference type="Gene3D" id="3.40.30.10">
    <property type="entry name" value="Glutaredoxin"/>
    <property type="match status" value="1"/>
</dbReference>
<dbReference type="GO" id="GO:0016491">
    <property type="term" value="F:oxidoreductase activity"/>
    <property type="evidence" value="ECO:0007669"/>
    <property type="project" value="InterPro"/>
</dbReference>
<protein>
    <recommendedName>
        <fullName evidence="1">Thioredoxin domain-containing protein</fullName>
    </recommendedName>
</protein>
<dbReference type="SUPFAM" id="SSF52833">
    <property type="entry name" value="Thioredoxin-like"/>
    <property type="match status" value="1"/>
</dbReference>
<accession>A0A830QR41</accession>
<dbReference type="GO" id="GO:0016209">
    <property type="term" value="F:antioxidant activity"/>
    <property type="evidence" value="ECO:0007669"/>
    <property type="project" value="InterPro"/>
</dbReference>
<dbReference type="InterPro" id="IPR050553">
    <property type="entry name" value="Thioredoxin_ResA/DsbE_sf"/>
</dbReference>
<evidence type="ECO:0000259" key="1">
    <source>
        <dbReference type="PROSITE" id="PS51352"/>
    </source>
</evidence>
<evidence type="ECO:0000313" key="2">
    <source>
        <dbReference type="EMBL" id="BCK86104.1"/>
    </source>
</evidence>
<dbReference type="InterPro" id="IPR013766">
    <property type="entry name" value="Thioredoxin_domain"/>
</dbReference>
<evidence type="ECO:0000313" key="3">
    <source>
        <dbReference type="Proteomes" id="UP000679848"/>
    </source>
</evidence>
<reference evidence="2" key="1">
    <citation type="submission" date="2020-09" db="EMBL/GenBank/DDBJ databases">
        <title>New species isolated from human feces.</title>
        <authorList>
            <person name="Kitahara M."/>
            <person name="Shigeno Y."/>
            <person name="Shime M."/>
            <person name="Matsumoto Y."/>
            <person name="Nakamura S."/>
            <person name="Motooka D."/>
            <person name="Fukuoka S."/>
            <person name="Nishikawa H."/>
            <person name="Benno Y."/>
        </authorList>
    </citation>
    <scope>NUCLEOTIDE SEQUENCE</scope>
    <source>
        <strain evidence="2">MM59</strain>
        <plasmid evidence="2">pMM59_01</plasmid>
    </source>
</reference>
<dbReference type="InterPro" id="IPR036249">
    <property type="entry name" value="Thioredoxin-like_sf"/>
</dbReference>
<dbReference type="AlphaFoldDB" id="A0A830QR41"/>
<dbReference type="RefSeq" id="WP_187031081.1">
    <property type="nucleotide sequence ID" value="NZ_AP023421.1"/>
</dbReference>
<dbReference type="PROSITE" id="PS00194">
    <property type="entry name" value="THIOREDOXIN_1"/>
    <property type="match status" value="1"/>
</dbReference>
<dbReference type="CDD" id="cd02966">
    <property type="entry name" value="TlpA_like_family"/>
    <property type="match status" value="1"/>
</dbReference>
<keyword evidence="2" id="KW-0614">Plasmid</keyword>
<keyword evidence="3" id="KW-1185">Reference proteome</keyword>
<geneLocation type="plasmid" evidence="2 3">
    <name>pMM59_01</name>
</geneLocation>
<feature type="domain" description="Thioredoxin" evidence="1">
    <location>
        <begin position="46"/>
        <end position="187"/>
    </location>
</feature>
<dbReference type="PANTHER" id="PTHR42852">
    <property type="entry name" value="THIOL:DISULFIDE INTERCHANGE PROTEIN DSBE"/>
    <property type="match status" value="1"/>
</dbReference>
<dbReference type="PANTHER" id="PTHR42852:SF17">
    <property type="entry name" value="THIOREDOXIN-LIKE PROTEIN HI_1115"/>
    <property type="match status" value="1"/>
</dbReference>
<dbReference type="EMBL" id="AP023421">
    <property type="protein sequence ID" value="BCK86104.1"/>
    <property type="molecule type" value="Genomic_DNA"/>
</dbReference>
<dbReference type="InterPro" id="IPR000866">
    <property type="entry name" value="AhpC/TSA"/>
</dbReference>
<dbReference type="Proteomes" id="UP000679848">
    <property type="component" value="Plasmid pMM59_01"/>
</dbReference>
<dbReference type="Pfam" id="PF00578">
    <property type="entry name" value="AhpC-TSA"/>
    <property type="match status" value="1"/>
</dbReference>
<name>A0A830QR41_9FIRM</name>
<dbReference type="InterPro" id="IPR017937">
    <property type="entry name" value="Thioredoxin_CS"/>
</dbReference>
<sequence length="187" mass="20367">MRNHKTWAVLALALVVLIGGASILYGKLSGEMLPPDQMAASTEDAEPEKVAAPDFTVYDGTGTEVRLSDYVGKPIVLNFWASWCGPCQSEMPEFDAAYEELGEDIHFLMVNMTDGSRETVETATAFIEEAGYSFPVLYDTESDAAISYQAYSLPTTYFIDAEGYMIARATGALDADTLQQGIDMILS</sequence>
<proteinExistence type="predicted"/>
<organism evidence="2 3">
    <name type="scientific">Pusillibacter faecalis</name>
    <dbReference type="NCBI Taxonomy" id="2714358"/>
    <lineage>
        <taxon>Bacteria</taxon>
        <taxon>Bacillati</taxon>
        <taxon>Bacillota</taxon>
        <taxon>Clostridia</taxon>
        <taxon>Eubacteriales</taxon>
        <taxon>Oscillospiraceae</taxon>
        <taxon>Pusillibacter</taxon>
    </lineage>
</organism>
<gene>
    <name evidence="2" type="ORF">MM59RIKEN_34230</name>
</gene>